<dbReference type="GO" id="GO:0005507">
    <property type="term" value="F:copper ion binding"/>
    <property type="evidence" value="ECO:0007669"/>
    <property type="project" value="InterPro"/>
</dbReference>
<feature type="chain" id="PRO_5017995002" description="Superoxide dismutase [Cu-Zn]" evidence="2">
    <location>
        <begin position="18"/>
        <end position="192"/>
    </location>
</feature>
<keyword evidence="1" id="KW-0186">Copper</keyword>
<comment type="function">
    <text evidence="1">Destroys radicals which are normally produced within the cells and which are toxic to biological systems.</text>
</comment>
<comment type="similarity">
    <text evidence="1">Belongs to the Cu-Zn superoxide dismutase family.</text>
</comment>
<reference evidence="4 5" key="1">
    <citation type="journal article" date="2018" name="Sci. Rep.">
        <title>Genomic signatures of local adaptation to the degree of environmental predictability in rotifers.</title>
        <authorList>
            <person name="Franch-Gras L."/>
            <person name="Hahn C."/>
            <person name="Garcia-Roger E.M."/>
            <person name="Carmona M.J."/>
            <person name="Serra M."/>
            <person name="Gomez A."/>
        </authorList>
    </citation>
    <scope>NUCLEOTIDE SEQUENCE [LARGE SCALE GENOMIC DNA]</scope>
    <source>
        <strain evidence="4">HYR1</strain>
    </source>
</reference>
<dbReference type="PRINTS" id="PR00068">
    <property type="entry name" value="CUZNDISMTASE"/>
</dbReference>
<evidence type="ECO:0000313" key="5">
    <source>
        <dbReference type="Proteomes" id="UP000276133"/>
    </source>
</evidence>
<dbReference type="InterPro" id="IPR001424">
    <property type="entry name" value="SOD_Cu_Zn_dom"/>
</dbReference>
<dbReference type="EMBL" id="REGN01008776">
    <property type="protein sequence ID" value="RNA02714.1"/>
    <property type="molecule type" value="Genomic_DNA"/>
</dbReference>
<evidence type="ECO:0000256" key="2">
    <source>
        <dbReference type="SAM" id="SignalP"/>
    </source>
</evidence>
<dbReference type="Pfam" id="PF00080">
    <property type="entry name" value="Sod_Cu"/>
    <property type="match status" value="1"/>
</dbReference>
<dbReference type="InterPro" id="IPR036423">
    <property type="entry name" value="SOD-like_Cu/Zn_dom_sf"/>
</dbReference>
<dbReference type="CDD" id="cd00305">
    <property type="entry name" value="Cu-Zn_Superoxide_Dismutase"/>
    <property type="match status" value="1"/>
</dbReference>
<keyword evidence="2" id="KW-0732">Signal</keyword>
<evidence type="ECO:0000259" key="3">
    <source>
        <dbReference type="Pfam" id="PF00080"/>
    </source>
</evidence>
<comment type="caution">
    <text evidence="4">The sequence shown here is derived from an EMBL/GenBank/DDBJ whole genome shotgun (WGS) entry which is preliminary data.</text>
</comment>
<dbReference type="OrthoDB" id="2015551at2759"/>
<sequence length="192" mass="20368">MKFLGFVLFSLIALASSCRPFNEYFPEKAKAFAIVKGVHDKGQITGTVLFEQDSITSPIRISVKISGIPAELGPKHGFHVHQKTITTTSDVTAEICGSTGGHFNPLNKTHGDISAETRHVGDYGNVISDENGNIFTNFTDKISSLYGANGIIGRTLVLHQLEDDLGLKNNSGSLATGNAGGRIACGIIGIIP</sequence>
<dbReference type="Gene3D" id="2.60.40.200">
    <property type="entry name" value="Superoxide dismutase, copper/zinc binding domain"/>
    <property type="match status" value="1"/>
</dbReference>
<gene>
    <name evidence="4" type="ORF">BpHYR1_043843</name>
</gene>
<dbReference type="InterPro" id="IPR018152">
    <property type="entry name" value="SOD_Cu/Zn_BS"/>
</dbReference>
<dbReference type="STRING" id="10195.A0A3M7PUS9"/>
<proteinExistence type="inferred from homology"/>
<dbReference type="AlphaFoldDB" id="A0A3M7PUS9"/>
<evidence type="ECO:0000256" key="1">
    <source>
        <dbReference type="RuleBase" id="RU000393"/>
    </source>
</evidence>
<dbReference type="PANTHER" id="PTHR10003">
    <property type="entry name" value="SUPEROXIDE DISMUTASE CU-ZN -RELATED"/>
    <property type="match status" value="1"/>
</dbReference>
<feature type="domain" description="Superoxide dismutase copper/zinc binding" evidence="3">
    <location>
        <begin position="45"/>
        <end position="188"/>
    </location>
</feature>
<name>A0A3M7PUS9_BRAPC</name>
<dbReference type="PROSITE" id="PS51257">
    <property type="entry name" value="PROKAR_LIPOPROTEIN"/>
    <property type="match status" value="1"/>
</dbReference>
<evidence type="ECO:0000313" key="4">
    <source>
        <dbReference type="EMBL" id="RNA02714.1"/>
    </source>
</evidence>
<organism evidence="4 5">
    <name type="scientific">Brachionus plicatilis</name>
    <name type="common">Marine rotifer</name>
    <name type="synonym">Brachionus muelleri</name>
    <dbReference type="NCBI Taxonomy" id="10195"/>
    <lineage>
        <taxon>Eukaryota</taxon>
        <taxon>Metazoa</taxon>
        <taxon>Spiralia</taxon>
        <taxon>Gnathifera</taxon>
        <taxon>Rotifera</taxon>
        <taxon>Eurotatoria</taxon>
        <taxon>Monogononta</taxon>
        <taxon>Pseudotrocha</taxon>
        <taxon>Ploima</taxon>
        <taxon>Brachionidae</taxon>
        <taxon>Brachionus</taxon>
    </lineage>
</organism>
<keyword evidence="1" id="KW-0862">Zinc</keyword>
<protein>
    <recommendedName>
        <fullName evidence="1">Superoxide dismutase [Cu-Zn]</fullName>
        <ecNumber evidence="1">1.15.1.1</ecNumber>
    </recommendedName>
</protein>
<dbReference type="Proteomes" id="UP000276133">
    <property type="component" value="Unassembled WGS sequence"/>
</dbReference>
<dbReference type="SUPFAM" id="SSF49329">
    <property type="entry name" value="Cu,Zn superoxide dismutase-like"/>
    <property type="match status" value="1"/>
</dbReference>
<dbReference type="InterPro" id="IPR024134">
    <property type="entry name" value="SOD_Cu/Zn_/chaperone"/>
</dbReference>
<keyword evidence="1" id="KW-0479">Metal-binding</keyword>
<dbReference type="PROSITE" id="PS00332">
    <property type="entry name" value="SOD_CU_ZN_2"/>
    <property type="match status" value="1"/>
</dbReference>
<keyword evidence="5" id="KW-1185">Reference proteome</keyword>
<comment type="cofactor">
    <cofactor evidence="1">
        <name>Zn(2+)</name>
        <dbReference type="ChEBI" id="CHEBI:29105"/>
    </cofactor>
    <text evidence="1">Binds 1 zinc ion per subunit.</text>
</comment>
<comment type="catalytic activity">
    <reaction evidence="1">
        <text>2 superoxide + 2 H(+) = H2O2 + O2</text>
        <dbReference type="Rhea" id="RHEA:20696"/>
        <dbReference type="ChEBI" id="CHEBI:15378"/>
        <dbReference type="ChEBI" id="CHEBI:15379"/>
        <dbReference type="ChEBI" id="CHEBI:16240"/>
        <dbReference type="ChEBI" id="CHEBI:18421"/>
        <dbReference type="EC" id="1.15.1.1"/>
    </reaction>
</comment>
<dbReference type="EC" id="1.15.1.1" evidence="1"/>
<dbReference type="GO" id="GO:0004784">
    <property type="term" value="F:superoxide dismutase activity"/>
    <property type="evidence" value="ECO:0007669"/>
    <property type="project" value="UniProtKB-EC"/>
</dbReference>
<comment type="cofactor">
    <cofactor evidence="1">
        <name>Cu cation</name>
        <dbReference type="ChEBI" id="CHEBI:23378"/>
    </cofactor>
    <text evidence="1">Binds 1 copper ion per subunit.</text>
</comment>
<keyword evidence="1 4" id="KW-0560">Oxidoreductase</keyword>
<feature type="signal peptide" evidence="2">
    <location>
        <begin position="1"/>
        <end position="17"/>
    </location>
</feature>
<accession>A0A3M7PUS9</accession>